<gene>
    <name evidence="2" type="ORF">NTEN_LOCUS1250</name>
</gene>
<accession>A0A6H5FXJ8</accession>
<organism evidence="2 3">
    <name type="scientific">Nesidiocoris tenuis</name>
    <dbReference type="NCBI Taxonomy" id="355587"/>
    <lineage>
        <taxon>Eukaryota</taxon>
        <taxon>Metazoa</taxon>
        <taxon>Ecdysozoa</taxon>
        <taxon>Arthropoda</taxon>
        <taxon>Hexapoda</taxon>
        <taxon>Insecta</taxon>
        <taxon>Pterygota</taxon>
        <taxon>Neoptera</taxon>
        <taxon>Paraneoptera</taxon>
        <taxon>Hemiptera</taxon>
        <taxon>Heteroptera</taxon>
        <taxon>Panheteroptera</taxon>
        <taxon>Cimicomorpha</taxon>
        <taxon>Miridae</taxon>
        <taxon>Dicyphina</taxon>
        <taxon>Nesidiocoris</taxon>
    </lineage>
</organism>
<sequence length="186" mass="21536">MHNHAIVKTERKLREKRRDSRIADDERLETLPNDAPMTTASYFDTDILENCEIYYMCEEESREDEEDSRSAVYEDLKGIFKTLKDKVMNESDTFLEPVRKFVDSFNNLCSSDNSLVSALRYFGDLGNFPTSDDDECRDEEDASHLVAQDNDINSSHNVMNKIYNGSFEFDDYENEIVFTSVADGEE</sequence>
<reference evidence="2 3" key="1">
    <citation type="submission" date="2020-02" db="EMBL/GenBank/DDBJ databases">
        <authorList>
            <person name="Ferguson B K."/>
        </authorList>
    </citation>
    <scope>NUCLEOTIDE SEQUENCE [LARGE SCALE GENOMIC DNA]</scope>
</reference>
<dbReference type="EMBL" id="CADCXU010001983">
    <property type="protein sequence ID" value="CAA9994434.1"/>
    <property type="molecule type" value="Genomic_DNA"/>
</dbReference>
<evidence type="ECO:0000256" key="1">
    <source>
        <dbReference type="SAM" id="MobiDB-lite"/>
    </source>
</evidence>
<dbReference type="AlphaFoldDB" id="A0A6H5FXJ8"/>
<proteinExistence type="predicted"/>
<feature type="compositionally biased region" description="Basic and acidic residues" evidence="1">
    <location>
        <begin position="7"/>
        <end position="29"/>
    </location>
</feature>
<keyword evidence="3" id="KW-1185">Reference proteome</keyword>
<feature type="region of interest" description="Disordered" evidence="1">
    <location>
        <begin position="1"/>
        <end position="29"/>
    </location>
</feature>
<name>A0A6H5FXJ8_9HEMI</name>
<evidence type="ECO:0000313" key="3">
    <source>
        <dbReference type="Proteomes" id="UP000479000"/>
    </source>
</evidence>
<dbReference type="Proteomes" id="UP000479000">
    <property type="component" value="Unassembled WGS sequence"/>
</dbReference>
<protein>
    <submittedName>
        <fullName evidence="2">Uncharacterized protein</fullName>
    </submittedName>
</protein>
<evidence type="ECO:0000313" key="2">
    <source>
        <dbReference type="EMBL" id="CAA9994434.1"/>
    </source>
</evidence>